<dbReference type="GO" id="GO:0005251">
    <property type="term" value="F:delayed rectifier potassium channel activity"/>
    <property type="evidence" value="ECO:0000318"/>
    <property type="project" value="GO_Central"/>
</dbReference>
<evidence type="ECO:0000256" key="13">
    <source>
        <dbReference type="SAM" id="Phobius"/>
    </source>
</evidence>
<dbReference type="SMART" id="SM00225">
    <property type="entry name" value="BTB"/>
    <property type="match status" value="1"/>
</dbReference>
<keyword evidence="4 13" id="KW-0812">Transmembrane</keyword>
<evidence type="ECO:0000256" key="3">
    <source>
        <dbReference type="ARBA" id="ARBA00022538"/>
    </source>
</evidence>
<evidence type="ECO:0000256" key="1">
    <source>
        <dbReference type="ARBA" id="ARBA00004141"/>
    </source>
</evidence>
<dbReference type="PRINTS" id="PR01496">
    <property type="entry name" value="SHAKERCHANEL"/>
</dbReference>
<accession>T1FYV2</accession>
<dbReference type="GO" id="GO:0051260">
    <property type="term" value="P:protein homooligomerization"/>
    <property type="evidence" value="ECO:0007669"/>
    <property type="project" value="InterPro"/>
</dbReference>
<dbReference type="InterPro" id="IPR003972">
    <property type="entry name" value="K_chnl_volt-dep_Kv1"/>
</dbReference>
<keyword evidence="6" id="KW-0851">Voltage-gated channel</keyword>
<sequence length="452" mass="52596">MWLKRVRTIKYSSVKTKCEDQHHLHPTPHHHHYHHHHHHRHHSQRLSSTQTTTLNEYAIDDDDDDDVSTDESDSFYEDLQKRIQINVSGQQFEIALHLLKQHPSTLLGNETLRRRYYDRKKKEYFFDRHRPSFEIVFAYFQYGGKLRRPEYIPEDVFLNEIEFFQLEQDIIEDYKLSEGYTLEEVIYPENETLKKIWLTMEYPETSRTAYVVAVVSVVMTIVSIILFCVETLERFSKSHCIEDEAPNFLDAFFIIETVCTAWFTFEAIVRFISCPNKWLFWFGFQNIIDVTAVVPYYVTLFNVLSTMSCSTAKSSASLAFLRVIRLVRVFKLTKHSTGLQVLILTIKASSEELCLFLMVLLVCMLVYSSAIYYAEMGVPKSNINSIPDAFWWAIITMTTVGYGDKYPVGPFSKLIGAACAISGVLALAMPVPILTGHFNRFYAHKTGRCKYI</sequence>
<dbReference type="GO" id="GO:0016020">
    <property type="term" value="C:membrane"/>
    <property type="evidence" value="ECO:0000318"/>
    <property type="project" value="GO_Central"/>
</dbReference>
<dbReference type="PANTHER" id="PTHR11537">
    <property type="entry name" value="VOLTAGE-GATED POTASSIUM CHANNEL"/>
    <property type="match status" value="1"/>
</dbReference>
<dbReference type="PANTHER" id="PTHR11537:SF113">
    <property type="entry name" value="POTASSIUM VOLTAGE-GATED CHANNEL PROTEIN SHAKER"/>
    <property type="match status" value="1"/>
</dbReference>
<feature type="transmembrane region" description="Helical" evidence="13">
    <location>
        <begin position="353"/>
        <end position="374"/>
    </location>
</feature>
<dbReference type="InterPro" id="IPR003968">
    <property type="entry name" value="K_chnl_volt-dep_Kv"/>
</dbReference>
<dbReference type="InterPro" id="IPR000210">
    <property type="entry name" value="BTB/POZ_dom"/>
</dbReference>
<evidence type="ECO:0000256" key="12">
    <source>
        <dbReference type="SAM" id="MobiDB-lite"/>
    </source>
</evidence>
<reference evidence="15 17" key="2">
    <citation type="journal article" date="2013" name="Nature">
        <title>Insights into bilaterian evolution from three spiralian genomes.</title>
        <authorList>
            <person name="Simakov O."/>
            <person name="Marletaz F."/>
            <person name="Cho S.J."/>
            <person name="Edsinger-Gonzales E."/>
            <person name="Havlak P."/>
            <person name="Hellsten U."/>
            <person name="Kuo D.H."/>
            <person name="Larsson T."/>
            <person name="Lv J."/>
            <person name="Arendt D."/>
            <person name="Savage R."/>
            <person name="Osoegawa K."/>
            <person name="de Jong P."/>
            <person name="Grimwood J."/>
            <person name="Chapman J.A."/>
            <person name="Shapiro H."/>
            <person name="Aerts A."/>
            <person name="Otillar R.P."/>
            <person name="Terry A.Y."/>
            <person name="Boore J.L."/>
            <person name="Grigoriev I.V."/>
            <person name="Lindberg D.R."/>
            <person name="Seaver E.C."/>
            <person name="Weisblat D.A."/>
            <person name="Putnam N.H."/>
            <person name="Rokhsar D.S."/>
        </authorList>
    </citation>
    <scope>NUCLEOTIDE SEQUENCE</scope>
</reference>
<dbReference type="Gene3D" id="1.20.120.350">
    <property type="entry name" value="Voltage-gated potassium channels. Chain C"/>
    <property type="match status" value="1"/>
</dbReference>
<dbReference type="KEGG" id="hro:HELRODRAFT_67024"/>
<gene>
    <name evidence="16" type="primary">20214000</name>
    <name evidence="15" type="ORF">HELRODRAFT_67024</name>
</gene>
<comment type="subcellular location">
    <subcellularLocation>
        <location evidence="1">Membrane</location>
        <topology evidence="1">Multi-pass membrane protein</topology>
    </subcellularLocation>
</comment>
<feature type="compositionally biased region" description="Basic residues" evidence="12">
    <location>
        <begin position="24"/>
        <end position="44"/>
    </location>
</feature>
<evidence type="ECO:0000313" key="15">
    <source>
        <dbReference type="EMBL" id="ESN99006.1"/>
    </source>
</evidence>
<keyword evidence="17" id="KW-1185">Reference proteome</keyword>
<dbReference type="PRINTS" id="PR00169">
    <property type="entry name" value="KCHANNEL"/>
</dbReference>
<organism evidence="16 17">
    <name type="scientific">Helobdella robusta</name>
    <name type="common">Californian leech</name>
    <dbReference type="NCBI Taxonomy" id="6412"/>
    <lineage>
        <taxon>Eukaryota</taxon>
        <taxon>Metazoa</taxon>
        <taxon>Spiralia</taxon>
        <taxon>Lophotrochozoa</taxon>
        <taxon>Annelida</taxon>
        <taxon>Clitellata</taxon>
        <taxon>Hirudinea</taxon>
        <taxon>Rhynchobdellida</taxon>
        <taxon>Glossiphoniidae</taxon>
        <taxon>Helobdella</taxon>
    </lineage>
</organism>
<reference evidence="16" key="3">
    <citation type="submission" date="2015-06" db="UniProtKB">
        <authorList>
            <consortium name="EnsemblMetazoa"/>
        </authorList>
    </citation>
    <scope>IDENTIFICATION</scope>
</reference>
<dbReference type="GO" id="GO:0071805">
    <property type="term" value="P:potassium ion transmembrane transport"/>
    <property type="evidence" value="ECO:0000318"/>
    <property type="project" value="GO_Central"/>
</dbReference>
<dbReference type="GO" id="GO:0001508">
    <property type="term" value="P:action potential"/>
    <property type="evidence" value="ECO:0000318"/>
    <property type="project" value="GO_Central"/>
</dbReference>
<dbReference type="AlphaFoldDB" id="T1FYV2"/>
<dbReference type="STRING" id="6412.T1FYV2"/>
<dbReference type="FunFam" id="1.20.120.350:FF:000134">
    <property type="entry name" value="Uncharacterized protein"/>
    <property type="match status" value="1"/>
</dbReference>
<dbReference type="GO" id="GO:0008076">
    <property type="term" value="C:voltage-gated potassium channel complex"/>
    <property type="evidence" value="ECO:0000318"/>
    <property type="project" value="GO_Central"/>
</dbReference>
<dbReference type="FunFam" id="1.10.287.70:FF:000002">
    <property type="entry name" value="Potassium voltage-gated channel subfamily a member"/>
    <property type="match status" value="1"/>
</dbReference>
<dbReference type="InterPro" id="IPR011333">
    <property type="entry name" value="SKP1/BTB/POZ_sf"/>
</dbReference>
<dbReference type="InterPro" id="IPR003131">
    <property type="entry name" value="T1-type_BTB"/>
</dbReference>
<evidence type="ECO:0000256" key="7">
    <source>
        <dbReference type="ARBA" id="ARBA00022958"/>
    </source>
</evidence>
<dbReference type="SUPFAM" id="SSF81324">
    <property type="entry name" value="Voltage-gated potassium channels"/>
    <property type="match status" value="1"/>
</dbReference>
<keyword evidence="3" id="KW-0633">Potassium transport</keyword>
<dbReference type="EMBL" id="KB097143">
    <property type="protein sequence ID" value="ESN99006.1"/>
    <property type="molecule type" value="Genomic_DNA"/>
</dbReference>
<evidence type="ECO:0000256" key="5">
    <source>
        <dbReference type="ARBA" id="ARBA00022826"/>
    </source>
</evidence>
<evidence type="ECO:0000256" key="2">
    <source>
        <dbReference type="ARBA" id="ARBA00022448"/>
    </source>
</evidence>
<dbReference type="GeneID" id="20214000"/>
<keyword evidence="11" id="KW-0407">Ion channel</keyword>
<name>T1FYV2_HELRO</name>
<dbReference type="Proteomes" id="UP000015101">
    <property type="component" value="Unassembled WGS sequence"/>
</dbReference>
<dbReference type="FunFam" id="3.30.710.10:FF:000189">
    <property type="entry name" value="Predicted protein"/>
    <property type="match status" value="1"/>
</dbReference>
<feature type="transmembrane region" description="Helical" evidence="13">
    <location>
        <begin position="414"/>
        <end position="435"/>
    </location>
</feature>
<dbReference type="OrthoDB" id="415460at2759"/>
<keyword evidence="7" id="KW-0630">Potassium</keyword>
<keyword evidence="5" id="KW-0631">Potassium channel</keyword>
<evidence type="ECO:0000256" key="9">
    <source>
        <dbReference type="ARBA" id="ARBA00023065"/>
    </source>
</evidence>
<evidence type="ECO:0000256" key="4">
    <source>
        <dbReference type="ARBA" id="ARBA00022692"/>
    </source>
</evidence>
<dbReference type="InterPro" id="IPR027359">
    <property type="entry name" value="Volt_channel_dom_sf"/>
</dbReference>
<feature type="transmembrane region" description="Helical" evidence="13">
    <location>
        <begin position="252"/>
        <end position="272"/>
    </location>
</feature>
<dbReference type="Gene3D" id="3.30.710.10">
    <property type="entry name" value="Potassium Channel Kv1.1, Chain A"/>
    <property type="match status" value="1"/>
</dbReference>
<dbReference type="InterPro" id="IPR028325">
    <property type="entry name" value="VG_K_chnl"/>
</dbReference>
<dbReference type="HOGENOM" id="CLU_011722_4_1_1"/>
<dbReference type="RefSeq" id="XP_009022514.1">
    <property type="nucleotide sequence ID" value="XM_009024266.1"/>
</dbReference>
<dbReference type="InParanoid" id="T1FYV2"/>
<dbReference type="PRINTS" id="PR01491">
    <property type="entry name" value="KVCHANNEL"/>
</dbReference>
<feature type="transmembrane region" description="Helical" evidence="13">
    <location>
        <begin position="279"/>
        <end position="298"/>
    </location>
</feature>
<evidence type="ECO:0000313" key="16">
    <source>
        <dbReference type="EnsemblMetazoa" id="HelroP67024"/>
    </source>
</evidence>
<evidence type="ECO:0000256" key="6">
    <source>
        <dbReference type="ARBA" id="ARBA00022882"/>
    </source>
</evidence>
<dbReference type="EMBL" id="AMQM01001094">
    <property type="status" value="NOT_ANNOTATED_CDS"/>
    <property type="molecule type" value="Genomic_DNA"/>
</dbReference>
<dbReference type="Pfam" id="PF02214">
    <property type="entry name" value="BTB_2"/>
    <property type="match status" value="1"/>
</dbReference>
<dbReference type="Gene3D" id="1.10.287.70">
    <property type="match status" value="1"/>
</dbReference>
<dbReference type="CTD" id="20214000"/>
<feature type="region of interest" description="Disordered" evidence="12">
    <location>
        <begin position="17"/>
        <end position="49"/>
    </location>
</feature>
<evidence type="ECO:0000256" key="8">
    <source>
        <dbReference type="ARBA" id="ARBA00022989"/>
    </source>
</evidence>
<dbReference type="Pfam" id="PF00520">
    <property type="entry name" value="Ion_trans"/>
    <property type="match status" value="1"/>
</dbReference>
<reference evidence="17" key="1">
    <citation type="submission" date="2012-12" db="EMBL/GenBank/DDBJ databases">
        <authorList>
            <person name="Hellsten U."/>
            <person name="Grimwood J."/>
            <person name="Chapman J.A."/>
            <person name="Shapiro H."/>
            <person name="Aerts A."/>
            <person name="Otillar R.P."/>
            <person name="Terry A.Y."/>
            <person name="Boore J.L."/>
            <person name="Simakov O."/>
            <person name="Marletaz F."/>
            <person name="Cho S.-J."/>
            <person name="Edsinger-Gonzales E."/>
            <person name="Havlak P."/>
            <person name="Kuo D.-H."/>
            <person name="Larsson T."/>
            <person name="Lv J."/>
            <person name="Arendt D."/>
            <person name="Savage R."/>
            <person name="Osoegawa K."/>
            <person name="de Jong P."/>
            <person name="Lindberg D.R."/>
            <person name="Seaver E.C."/>
            <person name="Weisblat D.A."/>
            <person name="Putnam N.H."/>
            <person name="Grigoriev I.V."/>
            <person name="Rokhsar D.S."/>
        </authorList>
    </citation>
    <scope>NUCLEOTIDE SEQUENCE</scope>
</reference>
<protein>
    <recommendedName>
        <fullName evidence="14">BTB domain-containing protein</fullName>
    </recommendedName>
</protein>
<keyword evidence="9" id="KW-0406">Ion transport</keyword>
<evidence type="ECO:0000259" key="14">
    <source>
        <dbReference type="SMART" id="SM00225"/>
    </source>
</evidence>
<feature type="domain" description="BTB" evidence="14">
    <location>
        <begin position="81"/>
        <end position="181"/>
    </location>
</feature>
<feature type="transmembrane region" description="Helical" evidence="13">
    <location>
        <begin position="209"/>
        <end position="232"/>
    </location>
</feature>
<dbReference type="SUPFAM" id="SSF54695">
    <property type="entry name" value="POZ domain"/>
    <property type="match status" value="1"/>
</dbReference>
<proteinExistence type="predicted"/>
<dbReference type="InterPro" id="IPR005821">
    <property type="entry name" value="Ion_trans_dom"/>
</dbReference>
<keyword evidence="8 13" id="KW-1133">Transmembrane helix</keyword>
<evidence type="ECO:0000313" key="17">
    <source>
        <dbReference type="Proteomes" id="UP000015101"/>
    </source>
</evidence>
<keyword evidence="10 13" id="KW-0472">Membrane</keyword>
<evidence type="ECO:0000256" key="10">
    <source>
        <dbReference type="ARBA" id="ARBA00023136"/>
    </source>
</evidence>
<dbReference type="eggNOG" id="KOG1545">
    <property type="taxonomic scope" value="Eukaryota"/>
</dbReference>
<evidence type="ECO:0000256" key="11">
    <source>
        <dbReference type="ARBA" id="ARBA00023303"/>
    </source>
</evidence>
<dbReference type="EnsemblMetazoa" id="HelroT67024">
    <property type="protein sequence ID" value="HelroP67024"/>
    <property type="gene ID" value="HelroG67024"/>
</dbReference>
<keyword evidence="2" id="KW-0813">Transport</keyword>